<dbReference type="KEGG" id="dre:100333053"/>
<gene>
    <name evidence="5 6" type="primary">ttf1.5</name>
</gene>
<dbReference type="Bgee" id="ENSDARG00000092508">
    <property type="expression patterns" value="Expressed in cleaving embryo and 27 other cell types or tissues"/>
</dbReference>
<dbReference type="SMART" id="SM00717">
    <property type="entry name" value="SANT"/>
    <property type="match status" value="3"/>
</dbReference>
<dbReference type="PROSITE" id="PS50090">
    <property type="entry name" value="MYB_LIKE"/>
    <property type="match status" value="1"/>
</dbReference>
<evidence type="ECO:0000256" key="1">
    <source>
        <dbReference type="SAM" id="MobiDB-lite"/>
    </source>
</evidence>
<dbReference type="SUPFAM" id="SSF46689">
    <property type="entry name" value="Homeodomain-like"/>
    <property type="match status" value="2"/>
</dbReference>
<dbReference type="RefSeq" id="XP_005168696.1">
    <property type="nucleotide sequence ID" value="XM_005168639.5"/>
</dbReference>
<dbReference type="GO" id="GO:0003682">
    <property type="term" value="F:chromatin binding"/>
    <property type="evidence" value="ECO:0000318"/>
    <property type="project" value="GO_Central"/>
</dbReference>
<accession>A0A8M2BGJ0</accession>
<evidence type="ECO:0000259" key="2">
    <source>
        <dbReference type="PROSITE" id="PS50090"/>
    </source>
</evidence>
<sequence length="568" mass="66893">MDEMPSLSSNDCNDRVGGKKVKKKKKRSKSTEQHELTESPQEQTEKRRKKKKRRNSIQETDSNLQTKKRRKLDKEGETSVMDDGVSNQHEEQTQELQGSREGKTSKRKKKREKLKQTQELQGSREGKTSKRKKKREKLKQTNCEDITKEQTDIRTEHEEEPNTSDPPDLIITDKKRESKTPKNNIDSKFMEELNEWVPKMKLRCKSYMNDIIRYELSRFKEFRKQGIEMRTGRFSTAENERLRQNVNNFMALTGVTDAVKLFFPSRYPKEANALRKLKKKHRFFESIADGIPRFCNDVYDRGARVYDDRNYKGHFSEEEVKLLLKYYKRYGRDFKKISDKTNRSCRSLESRLLFITERKGPWSSKEVQRLLRAVRDYVVSVLKSANPNQRKPKRVNKEILYKKLPWTKIAGQVKTRCWMTCKSKWMTILTARMSSGTTFRGRKSQEAKIKLIKAMYELQVEDAVDVPWEDLTAVFGDVLPSYVQSRWHKLKVNHVPDWKNKSFADIVDFLYENVLPGLVKDCEDLDDDELKVDQMNSFRLADIFQDINEDECCDSDEETGQQEKSSSA</sequence>
<proteinExistence type="predicted"/>
<reference evidence="5" key="3">
    <citation type="submission" date="2025-04" db="UniProtKB">
        <authorList>
            <consortium name="RefSeq"/>
        </authorList>
    </citation>
    <scope>IDENTIFICATION</scope>
    <source>
        <strain evidence="5">Tuebingen</strain>
    </source>
</reference>
<feature type="compositionally biased region" description="Polar residues" evidence="1">
    <location>
        <begin position="1"/>
        <end position="11"/>
    </location>
</feature>
<dbReference type="GeneID" id="100333053"/>
<dbReference type="Gene3D" id="1.10.10.60">
    <property type="entry name" value="Homeodomain-like"/>
    <property type="match status" value="2"/>
</dbReference>
<dbReference type="AlphaFoldDB" id="A0A286YBY6"/>
<dbReference type="InterPro" id="IPR009057">
    <property type="entry name" value="Homeodomain-like_sf"/>
</dbReference>
<dbReference type="GO" id="GO:0005730">
    <property type="term" value="C:nucleolus"/>
    <property type="evidence" value="ECO:0000318"/>
    <property type="project" value="GO_Central"/>
</dbReference>
<dbReference type="Ensembl" id="ENSDART00000177108.2">
    <property type="protein sequence ID" value="ENSDARP00000144563.1"/>
    <property type="gene ID" value="ENSDARG00000092508.3"/>
</dbReference>
<dbReference type="GeneTree" id="ENSGT00940000159729"/>
<evidence type="ECO:0000313" key="3">
    <source>
        <dbReference type="Ensembl" id="ENSDARP00000144563"/>
    </source>
</evidence>
<dbReference type="OrthoDB" id="5812619at2759"/>
<feature type="compositionally biased region" description="Basic and acidic residues" evidence="1">
    <location>
        <begin position="145"/>
        <end position="157"/>
    </location>
</feature>
<dbReference type="PANTHER" id="PTHR46760">
    <property type="entry name" value="TRANSCRIPTION TERMINATION FACTOR 1"/>
    <property type="match status" value="1"/>
</dbReference>
<feature type="domain" description="Myb-like" evidence="2">
    <location>
        <begin position="358"/>
        <end position="429"/>
    </location>
</feature>
<accession>A0A286YBY6</accession>
<keyword evidence="4" id="KW-1185">Reference proteome</keyword>
<protein>
    <submittedName>
        <fullName evidence="3">Si:ch73-376l24.2</fullName>
    </submittedName>
    <submittedName>
        <fullName evidence="5">Transcription termination factor 1</fullName>
    </submittedName>
</protein>
<evidence type="ECO:0000313" key="5">
    <source>
        <dbReference type="RefSeq" id="XP_005168696.1"/>
    </source>
</evidence>
<reference evidence="3 4" key="1">
    <citation type="journal article" date="2013" name="Nature">
        <title>The zebrafish reference genome sequence and its relationship to the human genome.</title>
        <authorList>
            <consortium name="Genome Reference Consortium Zebrafish"/>
            <person name="Howe K."/>
            <person name="Clark M.D."/>
            <person name="Torroja C.F."/>
            <person name="Torrance J."/>
            <person name="Berthelot C."/>
            <person name="Muffato M."/>
            <person name="Collins J.E."/>
            <person name="Humphray S."/>
            <person name="McLaren K."/>
            <person name="Matthews L."/>
            <person name="McLaren S."/>
            <person name="Sealy I."/>
            <person name="Caccamo M."/>
            <person name="Churcher C."/>
            <person name="Scott C."/>
            <person name="Barrett J.C."/>
            <person name="Koch R."/>
            <person name="Rauch G.J."/>
            <person name="White S."/>
            <person name="Chow W."/>
            <person name="Kilian B."/>
            <person name="Quintais L.T."/>
            <person name="Guerra-Assuncao J.A."/>
            <person name="Zhou Y."/>
            <person name="Gu Y."/>
            <person name="Yen J."/>
            <person name="Vogel J.H."/>
            <person name="Eyre T."/>
            <person name="Redmond S."/>
            <person name="Banerjee R."/>
            <person name="Chi J."/>
            <person name="Fu B."/>
            <person name="Langley E."/>
            <person name="Maguire S.F."/>
            <person name="Laird G.K."/>
            <person name="Lloyd D."/>
            <person name="Kenyon E."/>
            <person name="Donaldson S."/>
            <person name="Sehra H."/>
            <person name="Almeida-King J."/>
            <person name="Loveland J."/>
            <person name="Trevanion S."/>
            <person name="Jones M."/>
            <person name="Quail M."/>
            <person name="Willey D."/>
            <person name="Hunt A."/>
            <person name="Burton J."/>
            <person name="Sims S."/>
            <person name="McLay K."/>
            <person name="Plumb B."/>
            <person name="Davis J."/>
            <person name="Clee C."/>
            <person name="Oliver K."/>
            <person name="Clark R."/>
            <person name="Riddle C."/>
            <person name="Elliot D."/>
            <person name="Eliott D."/>
            <person name="Threadgold G."/>
            <person name="Harden G."/>
            <person name="Ware D."/>
            <person name="Begum S."/>
            <person name="Mortimore B."/>
            <person name="Mortimer B."/>
            <person name="Kerry G."/>
            <person name="Heath P."/>
            <person name="Phillimore B."/>
            <person name="Tracey A."/>
            <person name="Corby N."/>
            <person name="Dunn M."/>
            <person name="Johnson C."/>
            <person name="Wood J."/>
            <person name="Clark S."/>
            <person name="Pelan S."/>
            <person name="Griffiths G."/>
            <person name="Smith M."/>
            <person name="Glithero R."/>
            <person name="Howden P."/>
            <person name="Barker N."/>
            <person name="Lloyd C."/>
            <person name="Stevens C."/>
            <person name="Harley J."/>
            <person name="Holt K."/>
            <person name="Panagiotidis G."/>
            <person name="Lovell J."/>
            <person name="Beasley H."/>
            <person name="Henderson C."/>
            <person name="Gordon D."/>
            <person name="Auger K."/>
            <person name="Wright D."/>
            <person name="Collins J."/>
            <person name="Raisen C."/>
            <person name="Dyer L."/>
            <person name="Leung K."/>
            <person name="Robertson L."/>
            <person name="Ambridge K."/>
            <person name="Leongamornlert D."/>
            <person name="McGuire S."/>
            <person name="Gilderthorp R."/>
            <person name="Griffiths C."/>
            <person name="Manthravadi D."/>
            <person name="Nichol S."/>
            <person name="Barker G."/>
            <person name="Whitehead S."/>
            <person name="Kay M."/>
            <person name="Brown J."/>
            <person name="Murnane C."/>
            <person name="Gray E."/>
            <person name="Humphries M."/>
            <person name="Sycamore N."/>
            <person name="Barker D."/>
            <person name="Saunders D."/>
            <person name="Wallis J."/>
            <person name="Babbage A."/>
            <person name="Hammond S."/>
            <person name="Mashreghi-Mohammadi M."/>
            <person name="Barr L."/>
            <person name="Martin S."/>
            <person name="Wray P."/>
            <person name="Ellington A."/>
            <person name="Matthews N."/>
            <person name="Ellwood M."/>
            <person name="Woodmansey R."/>
            <person name="Clark G."/>
            <person name="Cooper J."/>
            <person name="Cooper J."/>
            <person name="Tromans A."/>
            <person name="Grafham D."/>
            <person name="Skuce C."/>
            <person name="Pandian R."/>
            <person name="Andrews R."/>
            <person name="Harrison E."/>
            <person name="Kimberley A."/>
            <person name="Garnett J."/>
            <person name="Fosker N."/>
            <person name="Hall R."/>
            <person name="Garner P."/>
            <person name="Kelly D."/>
            <person name="Bird C."/>
            <person name="Palmer S."/>
            <person name="Gehring I."/>
            <person name="Berger A."/>
            <person name="Dooley C.M."/>
            <person name="Ersan-Urun Z."/>
            <person name="Eser C."/>
            <person name="Geiger H."/>
            <person name="Geisler M."/>
            <person name="Karotki L."/>
            <person name="Kirn A."/>
            <person name="Konantz J."/>
            <person name="Konantz M."/>
            <person name="Oberlander M."/>
            <person name="Rudolph-Geiger S."/>
            <person name="Teucke M."/>
            <person name="Lanz C."/>
            <person name="Raddatz G."/>
            <person name="Osoegawa K."/>
            <person name="Zhu B."/>
            <person name="Rapp A."/>
            <person name="Widaa S."/>
            <person name="Langford C."/>
            <person name="Yang F."/>
            <person name="Schuster S.C."/>
            <person name="Carter N.P."/>
            <person name="Harrow J."/>
            <person name="Ning Z."/>
            <person name="Herrero J."/>
            <person name="Searle S.M."/>
            <person name="Enright A."/>
            <person name="Geisler R."/>
            <person name="Plasterk R.H."/>
            <person name="Lee C."/>
            <person name="Westerfield M."/>
            <person name="de Jong P.J."/>
            <person name="Zon L.I."/>
            <person name="Postlethwait J.H."/>
            <person name="Nusslein-Volhard C."/>
            <person name="Hubbard T.J."/>
            <person name="Roest Crollius H."/>
            <person name="Rogers J."/>
            <person name="Stemple D.L."/>
        </authorList>
    </citation>
    <scope>NUCLEOTIDE SEQUENCE [LARGE SCALE GENOMIC DNA]</scope>
    <source>
        <strain evidence="3">Tuebingen</strain>
    </source>
</reference>
<dbReference type="PANTHER" id="PTHR46760:SF1">
    <property type="entry name" value="TRANSCRIPTION TERMINATION FACTOR 1"/>
    <property type="match status" value="1"/>
</dbReference>
<dbReference type="EMBL" id="CU914564">
    <property type="status" value="NOT_ANNOTATED_CDS"/>
    <property type="molecule type" value="Genomic_DNA"/>
</dbReference>
<dbReference type="InterPro" id="IPR001005">
    <property type="entry name" value="SANT/Myb"/>
</dbReference>
<dbReference type="ZFIN" id="ZDB-GENE-100922-46">
    <property type="gene designation" value="ttf1.5"/>
</dbReference>
<dbReference type="GO" id="GO:0006363">
    <property type="term" value="P:termination of RNA polymerase I transcription"/>
    <property type="evidence" value="ECO:0000318"/>
    <property type="project" value="GO_Central"/>
</dbReference>
<dbReference type="CTD" id="100333053"/>
<dbReference type="SMR" id="A0A286YBY6"/>
<reference evidence="3" key="2">
    <citation type="submission" date="2017-10" db="UniProtKB">
        <authorList>
            <consortium name="Ensembl"/>
        </authorList>
    </citation>
    <scope>IDENTIFICATION</scope>
    <source>
        <strain evidence="3">Tuebingen</strain>
    </source>
</reference>
<organism evidence="3">
    <name type="scientific">Danio rerio</name>
    <name type="common">Zebrafish</name>
    <name type="synonym">Brachydanio rerio</name>
    <dbReference type="NCBI Taxonomy" id="7955"/>
    <lineage>
        <taxon>Eukaryota</taxon>
        <taxon>Metazoa</taxon>
        <taxon>Chordata</taxon>
        <taxon>Craniata</taxon>
        <taxon>Vertebrata</taxon>
        <taxon>Euteleostomi</taxon>
        <taxon>Actinopterygii</taxon>
        <taxon>Neopterygii</taxon>
        <taxon>Teleostei</taxon>
        <taxon>Ostariophysi</taxon>
        <taxon>Cypriniformes</taxon>
        <taxon>Danionidae</taxon>
        <taxon>Danioninae</taxon>
        <taxon>Danio</taxon>
    </lineage>
</organism>
<dbReference type="Proteomes" id="UP000000437">
    <property type="component" value="Chromosome 5"/>
</dbReference>
<dbReference type="OMA" id="PKHFRKD"/>
<dbReference type="ExpressionAtlas" id="A0A286YBY6">
    <property type="expression patterns" value="baseline and differential"/>
</dbReference>
<dbReference type="AGR" id="ZFIN:ZDB-GENE-100922-46"/>
<feature type="compositionally biased region" description="Basic and acidic residues" evidence="1">
    <location>
        <begin position="171"/>
        <end position="180"/>
    </location>
</feature>
<feature type="compositionally biased region" description="Basic and acidic residues" evidence="1">
    <location>
        <begin position="88"/>
        <end position="104"/>
    </location>
</feature>
<dbReference type="InterPro" id="IPR053078">
    <property type="entry name" value="TTF1-like"/>
</dbReference>
<evidence type="ECO:0000313" key="6">
    <source>
        <dbReference type="ZFIN" id="ZDB-GENE-100922-46"/>
    </source>
</evidence>
<dbReference type="Pfam" id="PF00249">
    <property type="entry name" value="Myb_DNA-binding"/>
    <property type="match status" value="1"/>
</dbReference>
<feature type="region of interest" description="Disordered" evidence="1">
    <location>
        <begin position="1"/>
        <end position="182"/>
    </location>
</feature>
<dbReference type="eggNOG" id="KOG0051">
    <property type="taxonomic scope" value="Eukaryota"/>
</dbReference>
<evidence type="ECO:0000313" key="4">
    <source>
        <dbReference type="Proteomes" id="UP000000437"/>
    </source>
</evidence>
<feature type="compositionally biased region" description="Basic residues" evidence="1">
    <location>
        <begin position="46"/>
        <end position="55"/>
    </location>
</feature>
<dbReference type="FunFam" id="1.10.10.60:FF:000480">
    <property type="entry name" value="Si:ch73-376l24.4"/>
    <property type="match status" value="1"/>
</dbReference>
<name>A0A286YBY6_DANRE</name>
<feature type="compositionally biased region" description="Basic residues" evidence="1">
    <location>
        <begin position="18"/>
        <end position="28"/>
    </location>
</feature>